<accession>A0A956SF42</accession>
<comment type="caution">
    <text evidence="2">The sequence shown here is derived from an EMBL/GenBank/DDBJ whole genome shotgun (WGS) entry which is preliminary data.</text>
</comment>
<organism evidence="2 3">
    <name type="scientific">Eiseniibacteriota bacterium</name>
    <dbReference type="NCBI Taxonomy" id="2212470"/>
    <lineage>
        <taxon>Bacteria</taxon>
        <taxon>Candidatus Eiseniibacteriota</taxon>
    </lineage>
</organism>
<proteinExistence type="predicted"/>
<dbReference type="Proteomes" id="UP000739538">
    <property type="component" value="Unassembled WGS sequence"/>
</dbReference>
<evidence type="ECO:0000313" key="2">
    <source>
        <dbReference type="EMBL" id="MCA9758255.1"/>
    </source>
</evidence>
<gene>
    <name evidence="2" type="ORF">KDA27_20845</name>
</gene>
<sequence>MALTFGWLLGLAESCPAFAQAGAVTGRSLLELAAPALPDEIPAAEEVKDPVFALLIGLVEADIYGTLDQSRLVAELGRRNAKSKLPYEHVLDVTRLPAADGRPTNEVLVRFDENIKLPIPYSILGYNPGSFRTSRVCRFREWQLGDIEVTLQKKEGDGYVDVPVPLEDVHLFGLLDGEIDLDIDAWVDRLLGGAIDDTEISALMLCRYEGTWHGWAMGYNKKHKGRSGALDFKKDSVVFPNPDEFKAVGRKMRSRAEALLAAAAAGRKTP</sequence>
<dbReference type="AlphaFoldDB" id="A0A956SF42"/>
<reference evidence="2" key="1">
    <citation type="submission" date="2020-04" db="EMBL/GenBank/DDBJ databases">
        <authorList>
            <person name="Zhang T."/>
        </authorList>
    </citation>
    <scope>NUCLEOTIDE SEQUENCE</scope>
    <source>
        <strain evidence="2">HKST-UBA02</strain>
    </source>
</reference>
<feature type="signal peptide" evidence="1">
    <location>
        <begin position="1"/>
        <end position="19"/>
    </location>
</feature>
<evidence type="ECO:0000313" key="3">
    <source>
        <dbReference type="Proteomes" id="UP000739538"/>
    </source>
</evidence>
<evidence type="ECO:0000256" key="1">
    <source>
        <dbReference type="SAM" id="SignalP"/>
    </source>
</evidence>
<keyword evidence="1" id="KW-0732">Signal</keyword>
<protein>
    <submittedName>
        <fullName evidence="2">Uncharacterized protein</fullName>
    </submittedName>
</protein>
<reference evidence="2" key="2">
    <citation type="journal article" date="2021" name="Microbiome">
        <title>Successional dynamics and alternative stable states in a saline activated sludge microbial community over 9 years.</title>
        <authorList>
            <person name="Wang Y."/>
            <person name="Ye J."/>
            <person name="Ju F."/>
            <person name="Liu L."/>
            <person name="Boyd J.A."/>
            <person name="Deng Y."/>
            <person name="Parks D.H."/>
            <person name="Jiang X."/>
            <person name="Yin X."/>
            <person name="Woodcroft B.J."/>
            <person name="Tyson G.W."/>
            <person name="Hugenholtz P."/>
            <person name="Polz M.F."/>
            <person name="Zhang T."/>
        </authorList>
    </citation>
    <scope>NUCLEOTIDE SEQUENCE</scope>
    <source>
        <strain evidence="2">HKST-UBA02</strain>
    </source>
</reference>
<dbReference type="EMBL" id="JAGQHS010000155">
    <property type="protein sequence ID" value="MCA9758255.1"/>
    <property type="molecule type" value="Genomic_DNA"/>
</dbReference>
<feature type="chain" id="PRO_5037052309" evidence="1">
    <location>
        <begin position="20"/>
        <end position="270"/>
    </location>
</feature>
<name>A0A956SF42_UNCEI</name>